<sequence length="386" mass="43168">MKMLYGRAWTTFVAARPPKSQTTEARPPGVWIVTTIDAQNAALHLEGVSLKDGWTVGAPNTFNLDQTGGFFSVTYAVTRTDGRQGFLKVLNLAQALESEDLVDTLSQITAEFAAERDLCEMCGTKRLSRVVTAISHGEVRVPDFLIGKVPYIIFELATHDVRVALSQAEQIDVVIKLEYAHSLATGVRQLHQIGVAHQDIKPSNILVFPKLAKRAVGKVADLGRAYRQDAESPHDNVLIPGDRSYAPPEQQYRHQFEDPATRRFGADLYQLGSLITFIFTARTMNTFLTINLARHHRWAFYGDTYESVIPYLDEAYEAALQQIEAELPQSVRSQLIKTIQYLCEPDAALRGHPVARRQPHGSPFALERFVSELDLLARRAAQEAQR</sequence>
<dbReference type="SUPFAM" id="SSF56112">
    <property type="entry name" value="Protein kinase-like (PK-like)"/>
    <property type="match status" value="1"/>
</dbReference>
<dbReference type="PROSITE" id="PS50011">
    <property type="entry name" value="PROTEIN_KINASE_DOM"/>
    <property type="match status" value="1"/>
</dbReference>
<evidence type="ECO:0000256" key="2">
    <source>
        <dbReference type="ARBA" id="ARBA00022741"/>
    </source>
</evidence>
<evidence type="ECO:0000256" key="1">
    <source>
        <dbReference type="ARBA" id="ARBA00022679"/>
    </source>
</evidence>
<keyword evidence="8" id="KW-1185">Reference proteome</keyword>
<dbReference type="PROSITE" id="PS00108">
    <property type="entry name" value="PROTEIN_KINASE_ST"/>
    <property type="match status" value="1"/>
</dbReference>
<dbReference type="Pfam" id="PF00069">
    <property type="entry name" value="Pkinase"/>
    <property type="match status" value="1"/>
</dbReference>
<comment type="caution">
    <text evidence="7">The sequence shown here is derived from an EMBL/GenBank/DDBJ whole genome shotgun (WGS) entry which is preliminary data.</text>
</comment>
<comment type="similarity">
    <text evidence="5">Belongs to the protein kinase superfamily. Ser/Thr protein kinase family. GCN2 subfamily.</text>
</comment>
<dbReference type="Proteomes" id="UP000298252">
    <property type="component" value="Unassembled WGS sequence"/>
</dbReference>
<evidence type="ECO:0000313" key="7">
    <source>
        <dbReference type="EMBL" id="TFB73634.1"/>
    </source>
</evidence>
<dbReference type="InterPro" id="IPR050339">
    <property type="entry name" value="CC_SR_Kinase"/>
</dbReference>
<keyword evidence="1" id="KW-0808">Transferase</keyword>
<reference evidence="7 8" key="1">
    <citation type="submission" date="2019-03" db="EMBL/GenBank/DDBJ databases">
        <title>Genomics of glacier-inhabiting Cryobacterium strains.</title>
        <authorList>
            <person name="Liu Q."/>
            <person name="Xin Y.-H."/>
        </authorList>
    </citation>
    <scope>NUCLEOTIDE SEQUENCE [LARGE SCALE GENOMIC DNA]</scope>
    <source>
        <strain evidence="7 8">Hh8</strain>
    </source>
</reference>
<gene>
    <name evidence="7" type="ORF">E3O21_17190</name>
</gene>
<dbReference type="PANTHER" id="PTHR11042">
    <property type="entry name" value="EUKARYOTIC TRANSLATION INITIATION FACTOR 2-ALPHA KINASE EIF2-ALPHA KINASE -RELATED"/>
    <property type="match status" value="1"/>
</dbReference>
<evidence type="ECO:0000259" key="6">
    <source>
        <dbReference type="PROSITE" id="PS50011"/>
    </source>
</evidence>
<keyword evidence="2" id="KW-0547">Nucleotide-binding</keyword>
<organism evidence="7 8">
    <name type="scientific">Cryobacterium flavum</name>
    <dbReference type="NCBI Taxonomy" id="1424659"/>
    <lineage>
        <taxon>Bacteria</taxon>
        <taxon>Bacillati</taxon>
        <taxon>Actinomycetota</taxon>
        <taxon>Actinomycetes</taxon>
        <taxon>Micrococcales</taxon>
        <taxon>Microbacteriaceae</taxon>
        <taxon>Cryobacterium</taxon>
    </lineage>
</organism>
<evidence type="ECO:0000256" key="5">
    <source>
        <dbReference type="ARBA" id="ARBA00037982"/>
    </source>
</evidence>
<accession>A0ABY2HXR4</accession>
<dbReference type="InterPro" id="IPR011009">
    <property type="entry name" value="Kinase-like_dom_sf"/>
</dbReference>
<evidence type="ECO:0000256" key="4">
    <source>
        <dbReference type="ARBA" id="ARBA00022840"/>
    </source>
</evidence>
<dbReference type="SMART" id="SM00220">
    <property type="entry name" value="S_TKc"/>
    <property type="match status" value="1"/>
</dbReference>
<proteinExistence type="inferred from homology"/>
<protein>
    <recommendedName>
        <fullName evidence="6">Protein kinase domain-containing protein</fullName>
    </recommendedName>
</protein>
<name>A0ABY2HXR4_9MICO</name>
<feature type="domain" description="Protein kinase" evidence="6">
    <location>
        <begin position="59"/>
        <end position="365"/>
    </location>
</feature>
<keyword evidence="3" id="KW-0418">Kinase</keyword>
<evidence type="ECO:0000313" key="8">
    <source>
        <dbReference type="Proteomes" id="UP000298252"/>
    </source>
</evidence>
<dbReference type="InterPro" id="IPR008271">
    <property type="entry name" value="Ser/Thr_kinase_AS"/>
</dbReference>
<evidence type="ECO:0000256" key="3">
    <source>
        <dbReference type="ARBA" id="ARBA00022777"/>
    </source>
</evidence>
<dbReference type="InterPro" id="IPR000719">
    <property type="entry name" value="Prot_kinase_dom"/>
</dbReference>
<keyword evidence="4" id="KW-0067">ATP-binding</keyword>
<dbReference type="EMBL" id="SOFD01000040">
    <property type="protein sequence ID" value="TFB73634.1"/>
    <property type="molecule type" value="Genomic_DNA"/>
</dbReference>
<dbReference type="Gene3D" id="1.10.510.10">
    <property type="entry name" value="Transferase(Phosphotransferase) domain 1"/>
    <property type="match status" value="1"/>
</dbReference>